<feature type="domain" description="Thioredoxin" evidence="2">
    <location>
        <begin position="15"/>
        <end position="149"/>
    </location>
</feature>
<dbReference type="Proteomes" id="UP000316778">
    <property type="component" value="Unassembled WGS sequence"/>
</dbReference>
<dbReference type="RefSeq" id="WP_145716564.1">
    <property type="nucleotide sequence ID" value="NZ_BAAAFY010000004.1"/>
</dbReference>
<dbReference type="GO" id="GO:0016491">
    <property type="term" value="F:oxidoreductase activity"/>
    <property type="evidence" value="ECO:0007669"/>
    <property type="project" value="InterPro"/>
</dbReference>
<proteinExistence type="predicted"/>
<dbReference type="Gene3D" id="3.40.30.10">
    <property type="entry name" value="Glutaredoxin"/>
    <property type="match status" value="1"/>
</dbReference>
<keyword evidence="4" id="KW-1185">Reference proteome</keyword>
<dbReference type="GO" id="GO:0016209">
    <property type="term" value="F:antioxidant activity"/>
    <property type="evidence" value="ECO:0007669"/>
    <property type="project" value="InterPro"/>
</dbReference>
<dbReference type="InterPro" id="IPR036249">
    <property type="entry name" value="Thioredoxin-like_sf"/>
</dbReference>
<dbReference type="PANTHER" id="PTHR42852">
    <property type="entry name" value="THIOL:DISULFIDE INTERCHANGE PROTEIN DSBE"/>
    <property type="match status" value="1"/>
</dbReference>
<reference evidence="3 4" key="1">
    <citation type="journal article" date="2013" name="Stand. Genomic Sci.">
        <title>Genomic Encyclopedia of Type Strains, Phase I: The one thousand microbial genomes (KMG-I) project.</title>
        <authorList>
            <person name="Kyrpides N.C."/>
            <person name="Woyke T."/>
            <person name="Eisen J.A."/>
            <person name="Garrity G."/>
            <person name="Lilburn T.G."/>
            <person name="Beck B.J."/>
            <person name="Whitman W.B."/>
            <person name="Hugenholtz P."/>
            <person name="Klenk H.P."/>
        </authorList>
    </citation>
    <scope>NUCLEOTIDE SEQUENCE [LARGE SCALE GENOMIC DNA]</scope>
    <source>
        <strain evidence="3 4">DSM 13484</strain>
    </source>
</reference>
<dbReference type="InterPro" id="IPR000866">
    <property type="entry name" value="AhpC/TSA"/>
</dbReference>
<accession>A0A562T004</accession>
<dbReference type="PANTHER" id="PTHR42852:SF17">
    <property type="entry name" value="THIOREDOXIN-LIKE PROTEIN HI_1115"/>
    <property type="match status" value="1"/>
</dbReference>
<gene>
    <name evidence="3" type="ORF">LX66_3880</name>
</gene>
<dbReference type="Pfam" id="PF00578">
    <property type="entry name" value="AhpC-TSA"/>
    <property type="match status" value="1"/>
</dbReference>
<evidence type="ECO:0000256" key="1">
    <source>
        <dbReference type="SAM" id="SignalP"/>
    </source>
</evidence>
<comment type="caution">
    <text evidence="3">The sequence shown here is derived from an EMBL/GenBank/DDBJ whole genome shotgun (WGS) entry which is preliminary data.</text>
</comment>
<evidence type="ECO:0000259" key="2">
    <source>
        <dbReference type="PROSITE" id="PS51352"/>
    </source>
</evidence>
<dbReference type="OrthoDB" id="9815205at2"/>
<feature type="signal peptide" evidence="1">
    <location>
        <begin position="1"/>
        <end position="21"/>
    </location>
</feature>
<dbReference type="SUPFAM" id="SSF52833">
    <property type="entry name" value="Thioredoxin-like"/>
    <property type="match status" value="1"/>
</dbReference>
<organism evidence="3 4">
    <name type="scientific">Chitinophaga japonensis</name>
    <name type="common">Flexibacter japonensis</name>
    <dbReference type="NCBI Taxonomy" id="104662"/>
    <lineage>
        <taxon>Bacteria</taxon>
        <taxon>Pseudomonadati</taxon>
        <taxon>Bacteroidota</taxon>
        <taxon>Chitinophagia</taxon>
        <taxon>Chitinophagales</taxon>
        <taxon>Chitinophagaceae</taxon>
        <taxon>Chitinophaga</taxon>
    </lineage>
</organism>
<evidence type="ECO:0000313" key="4">
    <source>
        <dbReference type="Proteomes" id="UP000316778"/>
    </source>
</evidence>
<evidence type="ECO:0000313" key="3">
    <source>
        <dbReference type="EMBL" id="TWI86618.1"/>
    </source>
</evidence>
<dbReference type="InterPro" id="IPR013766">
    <property type="entry name" value="Thioredoxin_domain"/>
</dbReference>
<dbReference type="CDD" id="cd02966">
    <property type="entry name" value="TlpA_like_family"/>
    <property type="match status" value="1"/>
</dbReference>
<keyword evidence="1" id="KW-0732">Signal</keyword>
<protein>
    <submittedName>
        <fullName evidence="3">AhpC/TSA family protein</fullName>
    </submittedName>
</protein>
<sequence>MLTKLVVYTALLNALLLPATAQQVALATVDQLEARFAGGGDTTYIVNFWATWCSPCVAELPHFEKFGEAHRGEPVKVLLVSVDARSRLRSKVVPFVKKEQLHSEVLLLNETDQQVYIDRVSPDWSGSLPATLFVNTGKQLRRLQEKEFTYDQLVTTYRSLK</sequence>
<dbReference type="AlphaFoldDB" id="A0A562T004"/>
<feature type="chain" id="PRO_5021763278" evidence="1">
    <location>
        <begin position="22"/>
        <end position="161"/>
    </location>
</feature>
<name>A0A562T004_CHIJA</name>
<dbReference type="InterPro" id="IPR050553">
    <property type="entry name" value="Thioredoxin_ResA/DsbE_sf"/>
</dbReference>
<dbReference type="EMBL" id="VLLG01000004">
    <property type="protein sequence ID" value="TWI86618.1"/>
    <property type="molecule type" value="Genomic_DNA"/>
</dbReference>
<dbReference type="PROSITE" id="PS51352">
    <property type="entry name" value="THIOREDOXIN_2"/>
    <property type="match status" value="1"/>
</dbReference>